<feature type="transmembrane region" description="Helical" evidence="1">
    <location>
        <begin position="216"/>
        <end position="237"/>
    </location>
</feature>
<gene>
    <name evidence="2" type="ORF">Prubr_37820</name>
</gene>
<dbReference type="AlphaFoldDB" id="A0A810MZN5"/>
<evidence type="ECO:0000256" key="1">
    <source>
        <dbReference type="SAM" id="Phobius"/>
    </source>
</evidence>
<organism evidence="2 3">
    <name type="scientific">Polymorphospora rubra</name>
    <dbReference type="NCBI Taxonomy" id="338584"/>
    <lineage>
        <taxon>Bacteria</taxon>
        <taxon>Bacillati</taxon>
        <taxon>Actinomycetota</taxon>
        <taxon>Actinomycetes</taxon>
        <taxon>Micromonosporales</taxon>
        <taxon>Micromonosporaceae</taxon>
        <taxon>Polymorphospora</taxon>
    </lineage>
</organism>
<feature type="transmembrane region" description="Helical" evidence="1">
    <location>
        <begin position="179"/>
        <end position="204"/>
    </location>
</feature>
<name>A0A810MZN5_9ACTN</name>
<evidence type="ECO:0000313" key="3">
    <source>
        <dbReference type="Proteomes" id="UP000680866"/>
    </source>
</evidence>
<keyword evidence="1" id="KW-1133">Transmembrane helix</keyword>
<proteinExistence type="predicted"/>
<protein>
    <submittedName>
        <fullName evidence="2">Uncharacterized protein</fullName>
    </submittedName>
</protein>
<dbReference type="Proteomes" id="UP000680866">
    <property type="component" value="Chromosome"/>
</dbReference>
<dbReference type="RefSeq" id="WP_212827080.1">
    <property type="nucleotide sequence ID" value="NZ_AP023359.1"/>
</dbReference>
<sequence>MTGYGRLIAELGAAAARRDAALAAADRAYDEGVAAASAELARAAADARAADRRATADAETVRRVDREAARLWAELRALRRWPGRRVGDLPEPDGSAGEPVAWAGTGGEPTAWAGAGGEPTAWAGAGGVFPGGTGPGGTGPSGAGRLDDGLSPAARALERAGRRIAAAHPGAPRSPVPRLVLPFLPVVGAALAALTGLVAAGLVAVAPDGATSLPRVLGWLVFLVAPFSAIPPVAVWLRHVGSRLDGGATGLLLLGGMAAGTILSLTLTR</sequence>
<evidence type="ECO:0000313" key="2">
    <source>
        <dbReference type="EMBL" id="BCJ66761.1"/>
    </source>
</evidence>
<feature type="transmembrane region" description="Helical" evidence="1">
    <location>
        <begin position="249"/>
        <end position="267"/>
    </location>
</feature>
<keyword evidence="3" id="KW-1185">Reference proteome</keyword>
<keyword evidence="1" id="KW-0472">Membrane</keyword>
<dbReference type="EMBL" id="AP023359">
    <property type="protein sequence ID" value="BCJ66761.1"/>
    <property type="molecule type" value="Genomic_DNA"/>
</dbReference>
<reference evidence="2" key="1">
    <citation type="submission" date="2020-08" db="EMBL/GenBank/DDBJ databases">
        <title>Whole genome shotgun sequence of Polymorphospora rubra NBRC 101157.</title>
        <authorList>
            <person name="Komaki H."/>
            <person name="Tamura T."/>
        </authorList>
    </citation>
    <scope>NUCLEOTIDE SEQUENCE</scope>
    <source>
        <strain evidence="2">NBRC 101157</strain>
    </source>
</reference>
<dbReference type="KEGG" id="pry:Prubr_37820"/>
<accession>A0A810MZN5</accession>
<keyword evidence="1" id="KW-0812">Transmembrane</keyword>